<dbReference type="EnsemblBacteria" id="ABK77989">
    <property type="protein sequence ID" value="ABK77989"/>
    <property type="gene ID" value="CENSYa_1366"/>
</dbReference>
<dbReference type="Proteomes" id="UP000000758">
    <property type="component" value="Chromosome"/>
</dbReference>
<accession>A0RXC2</accession>
<evidence type="ECO:0000313" key="1">
    <source>
        <dbReference type="EMBL" id="ABK77989.1"/>
    </source>
</evidence>
<gene>
    <name evidence="1" type="ordered locus">CENSYa_1366</name>
</gene>
<dbReference type="KEGG" id="csy:CENSYa_1366"/>
<keyword evidence="2" id="KW-1185">Reference proteome</keyword>
<dbReference type="STRING" id="414004.CENSYa_1366"/>
<evidence type="ECO:0000313" key="2">
    <source>
        <dbReference type="Proteomes" id="UP000000758"/>
    </source>
</evidence>
<dbReference type="HOGENOM" id="CLU_3020799_0_0_2"/>
<reference evidence="1 2" key="1">
    <citation type="journal article" date="2006" name="Proc. Natl. Acad. Sci. U.S.A.">
        <title>Genomic analysis of the uncultivated marine crenarchaeote Cenarchaeum symbiosum.</title>
        <authorList>
            <person name="Hallam S.J."/>
            <person name="Konstantinidis K.T."/>
            <person name="Putnam N."/>
            <person name="Schleper C."/>
            <person name="Watanabe Y."/>
            <person name="Sugahara J."/>
            <person name="Preston C."/>
            <person name="de la Torre J."/>
            <person name="Richardson P.M."/>
            <person name="DeLong E.F."/>
        </authorList>
    </citation>
    <scope>NUCLEOTIDE SEQUENCE [LARGE SCALE GENOMIC DNA]</scope>
    <source>
        <strain evidence="2">A</strain>
    </source>
</reference>
<protein>
    <submittedName>
        <fullName evidence="1">Uncharacterized protein</fullName>
    </submittedName>
</protein>
<name>A0RXC2_CENSY</name>
<proteinExistence type="predicted"/>
<sequence length="55" mass="5619">MKHAALLIALLIPAGMALAQQDTSVGSPADKLDIIPDGRTVGPVGIVNELELVQG</sequence>
<dbReference type="AlphaFoldDB" id="A0RXC2"/>
<dbReference type="EMBL" id="DP000238">
    <property type="protein sequence ID" value="ABK77989.1"/>
    <property type="molecule type" value="Genomic_DNA"/>
</dbReference>
<organism evidence="1 2">
    <name type="scientific">Cenarchaeum symbiosum (strain A)</name>
    <dbReference type="NCBI Taxonomy" id="414004"/>
    <lineage>
        <taxon>Archaea</taxon>
        <taxon>Nitrososphaerota</taxon>
        <taxon>Candidatus Cenarchaeales</taxon>
        <taxon>Candidatus Cenarchaeaceae</taxon>
        <taxon>Candidatus Cenarchaeum</taxon>
    </lineage>
</organism>